<accession>A0A2A4I0K0</accession>
<dbReference type="AlphaFoldDB" id="A0A2A4I0K0"/>
<keyword evidence="1" id="KW-0472">Membrane</keyword>
<evidence type="ECO:0000313" key="3">
    <source>
        <dbReference type="EMBL" id="PCG09699.1"/>
    </source>
</evidence>
<dbReference type="Pfam" id="PF07835">
    <property type="entry name" value="COX4_pro_2"/>
    <property type="match status" value="1"/>
</dbReference>
<evidence type="ECO:0000313" key="4">
    <source>
        <dbReference type="Proteomes" id="UP000218784"/>
    </source>
</evidence>
<keyword evidence="1" id="KW-0812">Transmembrane</keyword>
<keyword evidence="1" id="KW-1133">Transmembrane helix</keyword>
<feature type="transmembrane region" description="Helical" evidence="1">
    <location>
        <begin position="20"/>
        <end position="39"/>
    </location>
</feature>
<dbReference type="Proteomes" id="UP000218784">
    <property type="component" value="Unassembled WGS sequence"/>
</dbReference>
<organism evidence="3 4">
    <name type="scientific">Sphingomonas ginsenosidimutans</name>
    <dbReference type="NCBI Taxonomy" id="862134"/>
    <lineage>
        <taxon>Bacteria</taxon>
        <taxon>Pseudomonadati</taxon>
        <taxon>Pseudomonadota</taxon>
        <taxon>Alphaproteobacteria</taxon>
        <taxon>Sphingomonadales</taxon>
        <taxon>Sphingomonadaceae</taxon>
        <taxon>Sphingomonas</taxon>
    </lineage>
</organism>
<evidence type="ECO:0000259" key="2">
    <source>
        <dbReference type="Pfam" id="PF07835"/>
    </source>
</evidence>
<dbReference type="InterPro" id="IPR012422">
    <property type="entry name" value="Cyt_c_oxidase_su4_bac-aa3"/>
</dbReference>
<reference evidence="3 4" key="1">
    <citation type="submission" date="2017-09" db="EMBL/GenBank/DDBJ databases">
        <title>Sphingomonas ginsenosidimutans KACC 14949, whole genome shotgun sequence.</title>
        <authorList>
            <person name="Feng G."/>
            <person name="Zhu H."/>
        </authorList>
    </citation>
    <scope>NUCLEOTIDE SEQUENCE [LARGE SCALE GENOMIC DNA]</scope>
    <source>
        <strain evidence="3 4">KACC 14949</strain>
    </source>
</reference>
<evidence type="ECO:0000256" key="1">
    <source>
        <dbReference type="SAM" id="Phobius"/>
    </source>
</evidence>
<proteinExistence type="predicted"/>
<gene>
    <name evidence="3" type="ORF">COA17_07550</name>
</gene>
<dbReference type="RefSeq" id="WP_082740447.1">
    <property type="nucleotide sequence ID" value="NZ_JAIEOT010000013.1"/>
</dbReference>
<feature type="domain" description="Cytochrome c oxidase subunit IV bacterial aa3 type" evidence="2">
    <location>
        <begin position="2"/>
        <end position="38"/>
    </location>
</feature>
<sequence>MADPANIKAHEATYFSMLNLLKYGSVACFLLAFLVIWLIS</sequence>
<protein>
    <submittedName>
        <fullName evidence="3">Aa3-type cytochrome c oxidase subunit IV</fullName>
    </submittedName>
</protein>
<comment type="caution">
    <text evidence="3">The sequence shown here is derived from an EMBL/GenBank/DDBJ whole genome shotgun (WGS) entry which is preliminary data.</text>
</comment>
<name>A0A2A4I0K0_9SPHN</name>
<keyword evidence="4" id="KW-1185">Reference proteome</keyword>
<dbReference type="EMBL" id="NWVD01000002">
    <property type="protein sequence ID" value="PCG09699.1"/>
    <property type="molecule type" value="Genomic_DNA"/>
</dbReference>